<dbReference type="AlphaFoldDB" id="X0TBE1"/>
<proteinExistence type="predicted"/>
<evidence type="ECO:0000256" key="1">
    <source>
        <dbReference type="ARBA" id="ARBA00022737"/>
    </source>
</evidence>
<gene>
    <name evidence="3" type="ORF">S01H1_18923</name>
</gene>
<dbReference type="InterPro" id="IPR019734">
    <property type="entry name" value="TPR_rpt"/>
</dbReference>
<dbReference type="InterPro" id="IPR011990">
    <property type="entry name" value="TPR-like_helical_dom_sf"/>
</dbReference>
<organism evidence="3">
    <name type="scientific">marine sediment metagenome</name>
    <dbReference type="NCBI Taxonomy" id="412755"/>
    <lineage>
        <taxon>unclassified sequences</taxon>
        <taxon>metagenomes</taxon>
        <taxon>ecological metagenomes</taxon>
    </lineage>
</organism>
<dbReference type="PANTHER" id="PTHR44943">
    <property type="entry name" value="CELLULOSE SYNTHASE OPERON PROTEIN C"/>
    <property type="match status" value="1"/>
</dbReference>
<dbReference type="Gene3D" id="1.25.40.10">
    <property type="entry name" value="Tetratricopeptide repeat domain"/>
    <property type="match status" value="1"/>
</dbReference>
<protein>
    <submittedName>
        <fullName evidence="3">Uncharacterized protein</fullName>
    </submittedName>
</protein>
<reference evidence="3" key="1">
    <citation type="journal article" date="2014" name="Front. Microbiol.">
        <title>High frequency of phylogenetically diverse reductive dehalogenase-homologous genes in deep subseafloor sedimentary metagenomes.</title>
        <authorList>
            <person name="Kawai M."/>
            <person name="Futagami T."/>
            <person name="Toyoda A."/>
            <person name="Takaki Y."/>
            <person name="Nishi S."/>
            <person name="Hori S."/>
            <person name="Arai W."/>
            <person name="Tsubouchi T."/>
            <person name="Morono Y."/>
            <person name="Uchiyama I."/>
            <person name="Ito T."/>
            <person name="Fujiyama A."/>
            <person name="Inagaki F."/>
            <person name="Takami H."/>
        </authorList>
    </citation>
    <scope>NUCLEOTIDE SEQUENCE</scope>
    <source>
        <strain evidence="3">Expedition CK06-06</strain>
    </source>
</reference>
<evidence type="ECO:0000313" key="3">
    <source>
        <dbReference type="EMBL" id="GAF90519.1"/>
    </source>
</evidence>
<feature type="non-terminal residue" evidence="3">
    <location>
        <position position="1"/>
    </location>
</feature>
<dbReference type="EMBL" id="BARS01010170">
    <property type="protein sequence ID" value="GAF90519.1"/>
    <property type="molecule type" value="Genomic_DNA"/>
</dbReference>
<dbReference type="PANTHER" id="PTHR44943:SF4">
    <property type="entry name" value="TPR REPEAT-CONTAINING PROTEIN MJ0798"/>
    <property type="match status" value="1"/>
</dbReference>
<dbReference type="SUPFAM" id="SSF48452">
    <property type="entry name" value="TPR-like"/>
    <property type="match status" value="1"/>
</dbReference>
<dbReference type="PROSITE" id="PS50005">
    <property type="entry name" value="TPR"/>
    <property type="match status" value="1"/>
</dbReference>
<dbReference type="SMART" id="SM00028">
    <property type="entry name" value="TPR"/>
    <property type="match status" value="2"/>
</dbReference>
<comment type="caution">
    <text evidence="3">The sequence shown here is derived from an EMBL/GenBank/DDBJ whole genome shotgun (WGS) entry which is preliminary data.</text>
</comment>
<dbReference type="PROSITE" id="PS50293">
    <property type="entry name" value="TPR_REGION"/>
    <property type="match status" value="1"/>
</dbReference>
<dbReference type="Pfam" id="PF13432">
    <property type="entry name" value="TPR_16"/>
    <property type="match status" value="1"/>
</dbReference>
<dbReference type="InterPro" id="IPR051685">
    <property type="entry name" value="Ycf3/AcsC/BcsC/TPR_MFPF"/>
</dbReference>
<sequence length="69" mass="7719">AEDWCNKGVALGNVNRLEEALACLDEALLLNPDYAEAWYNKGVALEKLGQWKQALAAYERARELEKGKP</sequence>
<keyword evidence="1" id="KW-0677">Repeat</keyword>
<accession>X0TBE1</accession>
<name>X0TBE1_9ZZZZ</name>
<keyword evidence="2" id="KW-0802">TPR repeat</keyword>
<evidence type="ECO:0000256" key="2">
    <source>
        <dbReference type="ARBA" id="ARBA00022803"/>
    </source>
</evidence>